<dbReference type="PANTHER" id="PTHR10328:SF3">
    <property type="entry name" value="PROTEIN MAX"/>
    <property type="match status" value="1"/>
</dbReference>
<evidence type="ECO:0000256" key="1">
    <source>
        <dbReference type="ARBA" id="ARBA00023015"/>
    </source>
</evidence>
<dbReference type="GO" id="GO:0003700">
    <property type="term" value="F:DNA-binding transcription factor activity"/>
    <property type="evidence" value="ECO:0007669"/>
    <property type="project" value="TreeGrafter"/>
</dbReference>
<feature type="region of interest" description="Disordered" evidence="6">
    <location>
        <begin position="1"/>
        <end position="90"/>
    </location>
</feature>
<name>A0AAN6G818_9BASI</name>
<dbReference type="PROSITE" id="PS50888">
    <property type="entry name" value="BHLH"/>
    <property type="match status" value="1"/>
</dbReference>
<evidence type="ECO:0000256" key="4">
    <source>
        <dbReference type="ARBA" id="ARBA00023163"/>
    </source>
</evidence>
<reference evidence="8" key="1">
    <citation type="journal article" date="2023" name="PhytoFront">
        <title>Draft Genome Resources of Seven Strains of Tilletia horrida, Causal Agent of Kernel Smut of Rice.</title>
        <authorList>
            <person name="Khanal S."/>
            <person name="Antony Babu S."/>
            <person name="Zhou X.G."/>
        </authorList>
    </citation>
    <scope>NUCLEOTIDE SEQUENCE</scope>
    <source>
        <strain evidence="8">TX3</strain>
    </source>
</reference>
<evidence type="ECO:0000256" key="5">
    <source>
        <dbReference type="ARBA" id="ARBA00023242"/>
    </source>
</evidence>
<feature type="compositionally biased region" description="Low complexity" evidence="6">
    <location>
        <begin position="191"/>
        <end position="203"/>
    </location>
</feature>
<comment type="caution">
    <text evidence="8">The sequence shown here is derived from an EMBL/GenBank/DDBJ whole genome shotgun (WGS) entry which is preliminary data.</text>
</comment>
<dbReference type="Gene3D" id="4.10.280.10">
    <property type="entry name" value="Helix-loop-helix DNA-binding domain"/>
    <property type="match status" value="1"/>
</dbReference>
<dbReference type="GO" id="GO:0090575">
    <property type="term" value="C:RNA polymerase II transcription regulator complex"/>
    <property type="evidence" value="ECO:0007669"/>
    <property type="project" value="TreeGrafter"/>
</dbReference>
<feature type="compositionally biased region" description="Low complexity" evidence="6">
    <location>
        <begin position="342"/>
        <end position="368"/>
    </location>
</feature>
<dbReference type="Proteomes" id="UP001176521">
    <property type="component" value="Unassembled WGS sequence"/>
</dbReference>
<feature type="compositionally biased region" description="Acidic residues" evidence="6">
    <location>
        <begin position="210"/>
        <end position="228"/>
    </location>
</feature>
<gene>
    <name evidence="8" type="ORF">OC842_005358</name>
</gene>
<feature type="compositionally biased region" description="Polar residues" evidence="6">
    <location>
        <begin position="37"/>
        <end position="74"/>
    </location>
</feature>
<feature type="compositionally biased region" description="Low complexity" evidence="6">
    <location>
        <begin position="284"/>
        <end position="312"/>
    </location>
</feature>
<dbReference type="Pfam" id="PF00010">
    <property type="entry name" value="HLH"/>
    <property type="match status" value="1"/>
</dbReference>
<feature type="compositionally biased region" description="Low complexity" evidence="6">
    <location>
        <begin position="542"/>
        <end position="577"/>
    </location>
</feature>
<feature type="compositionally biased region" description="Low complexity" evidence="6">
    <location>
        <begin position="483"/>
        <end position="505"/>
    </location>
</feature>
<sequence>MAPSRTNASKAGPASSSAAAGGHHHTPSSAYMRTRTRSTPSGLTGPKSQSNQEQPTTPSSSLINAAGSTSTQRGPRTVKKREIHNAVERDRRNKLNERFLDLAAKLPATASVRRPSKNLVIIKSLQFVTDALNHETTYRAMIEQLLRENAAMRSEINEARLAHGTPALLLPASGLVMPATLVEIGRASHNGSSRGPRMRSGSSALLGRTDDDEEDEEDDGEEDEEDDGHEMAEDQGQGQGEAEGRSAQAGTEVHGQASSSDPLSGFFSRRTSDEEAQDFASFLGGQPQQQPFQFGQQQQQQQQQGMPHMQPPEAYGATGTPALFGSPFVGAQQQQNADAHSHFSSSAFAHHHQPQPQHQAQHQPARHASFSGFDLRPSTAAGEGAHSHQTGGGGGSGIFQPFRSLGLDGQAIGGNASAAGAGAATTTTSSPSPAAHGGSSSHGGAAPSSSSPSSYPSIFGFGSASAPAATGAVHGQQSERQRQQPSSPAATSASPLSGAAGGQQQQQCDLDFAGSEWLSMATAAAAAAHSLNHATHLPPPSDQCSSASSSSPLTAYSPGSSRCQSDMSSSASSTSSSPPRFPAEDGMGAYPQAAAAGSLFFGDFLVPPPVGAGSFAFLPQQQHQQQQQHELGGDYKVPHGIEGCGAGFDAVAFLNTLVPPPPAPAPMALSI</sequence>
<dbReference type="GO" id="GO:0045944">
    <property type="term" value="P:positive regulation of transcription by RNA polymerase II"/>
    <property type="evidence" value="ECO:0007669"/>
    <property type="project" value="TreeGrafter"/>
</dbReference>
<feature type="region of interest" description="Disordered" evidence="6">
    <location>
        <begin position="466"/>
        <end position="505"/>
    </location>
</feature>
<evidence type="ECO:0000256" key="3">
    <source>
        <dbReference type="ARBA" id="ARBA00023159"/>
    </source>
</evidence>
<dbReference type="InterPro" id="IPR036638">
    <property type="entry name" value="HLH_DNA-bd_sf"/>
</dbReference>
<dbReference type="PANTHER" id="PTHR10328">
    <property type="entry name" value="PROTEIN MAX MYC-ASSOCIATED FACTOR X"/>
    <property type="match status" value="1"/>
</dbReference>
<dbReference type="GO" id="GO:0046983">
    <property type="term" value="F:protein dimerization activity"/>
    <property type="evidence" value="ECO:0007669"/>
    <property type="project" value="InterPro"/>
</dbReference>
<proteinExistence type="predicted"/>
<keyword evidence="5" id="KW-0539">Nucleus</keyword>
<evidence type="ECO:0000313" key="9">
    <source>
        <dbReference type="Proteomes" id="UP001176521"/>
    </source>
</evidence>
<dbReference type="SMART" id="SM00353">
    <property type="entry name" value="HLH"/>
    <property type="match status" value="1"/>
</dbReference>
<dbReference type="GO" id="GO:0003677">
    <property type="term" value="F:DNA binding"/>
    <property type="evidence" value="ECO:0007669"/>
    <property type="project" value="UniProtKB-KW"/>
</dbReference>
<keyword evidence="1" id="KW-0805">Transcription regulation</keyword>
<keyword evidence="9" id="KW-1185">Reference proteome</keyword>
<feature type="region of interest" description="Disordered" evidence="6">
    <location>
        <begin position="417"/>
        <end position="454"/>
    </location>
</feature>
<keyword evidence="2" id="KW-0238">DNA-binding</keyword>
<keyword evidence="4" id="KW-0804">Transcription</keyword>
<feature type="region of interest" description="Disordered" evidence="6">
    <location>
        <begin position="537"/>
        <end position="588"/>
    </location>
</feature>
<evidence type="ECO:0000259" key="7">
    <source>
        <dbReference type="PROSITE" id="PS50888"/>
    </source>
</evidence>
<evidence type="ECO:0000313" key="8">
    <source>
        <dbReference type="EMBL" id="KAK0525927.1"/>
    </source>
</evidence>
<feature type="domain" description="BHLH" evidence="7">
    <location>
        <begin position="79"/>
        <end position="131"/>
    </location>
</feature>
<keyword evidence="3" id="KW-0010">Activator</keyword>
<evidence type="ECO:0000256" key="2">
    <source>
        <dbReference type="ARBA" id="ARBA00023125"/>
    </source>
</evidence>
<dbReference type="AlphaFoldDB" id="A0AAN6G818"/>
<feature type="region of interest" description="Disordered" evidence="6">
    <location>
        <begin position="187"/>
        <end position="402"/>
    </location>
</feature>
<accession>A0AAN6G818</accession>
<dbReference type="SUPFAM" id="SSF47459">
    <property type="entry name" value="HLH, helix-loop-helix DNA-binding domain"/>
    <property type="match status" value="1"/>
</dbReference>
<feature type="compositionally biased region" description="Low complexity" evidence="6">
    <location>
        <begin position="8"/>
        <end position="21"/>
    </location>
</feature>
<dbReference type="InterPro" id="IPR011598">
    <property type="entry name" value="bHLH_dom"/>
</dbReference>
<dbReference type="EMBL" id="JAPDMQ010000375">
    <property type="protein sequence ID" value="KAK0525927.1"/>
    <property type="molecule type" value="Genomic_DNA"/>
</dbReference>
<organism evidence="8 9">
    <name type="scientific">Tilletia horrida</name>
    <dbReference type="NCBI Taxonomy" id="155126"/>
    <lineage>
        <taxon>Eukaryota</taxon>
        <taxon>Fungi</taxon>
        <taxon>Dikarya</taxon>
        <taxon>Basidiomycota</taxon>
        <taxon>Ustilaginomycotina</taxon>
        <taxon>Exobasidiomycetes</taxon>
        <taxon>Tilletiales</taxon>
        <taxon>Tilletiaceae</taxon>
        <taxon>Tilletia</taxon>
    </lineage>
</organism>
<evidence type="ECO:0000256" key="6">
    <source>
        <dbReference type="SAM" id="MobiDB-lite"/>
    </source>
</evidence>
<protein>
    <recommendedName>
        <fullName evidence="7">BHLH domain-containing protein</fullName>
    </recommendedName>
</protein>